<evidence type="ECO:0000313" key="1">
    <source>
        <dbReference type="EMBL" id="KRL93143.1"/>
    </source>
</evidence>
<dbReference type="Proteomes" id="UP000051580">
    <property type="component" value="Unassembled WGS sequence"/>
</dbReference>
<dbReference type="InterPro" id="IPR006379">
    <property type="entry name" value="HAD-SF_hydro_IIB"/>
</dbReference>
<dbReference type="OrthoDB" id="9814970at2"/>
<comment type="caution">
    <text evidence="1">The sequence shown here is derived from an EMBL/GenBank/DDBJ whole genome shotgun (WGS) entry which is preliminary data.</text>
</comment>
<dbReference type="PATRIC" id="fig|1423753.3.peg.1654"/>
<dbReference type="InterPro" id="IPR000150">
    <property type="entry name" value="Cof"/>
</dbReference>
<gene>
    <name evidence="1" type="ORF">FD28_GL001591</name>
</gene>
<dbReference type="EMBL" id="AZFS01000066">
    <property type="protein sequence ID" value="KRL93143.1"/>
    <property type="molecule type" value="Genomic_DNA"/>
</dbReference>
<dbReference type="NCBIfam" id="TIGR01484">
    <property type="entry name" value="HAD-SF-IIB"/>
    <property type="match status" value="1"/>
</dbReference>
<dbReference type="GO" id="GO:0016791">
    <property type="term" value="F:phosphatase activity"/>
    <property type="evidence" value="ECO:0007669"/>
    <property type="project" value="UniProtKB-ARBA"/>
</dbReference>
<reference evidence="1 2" key="1">
    <citation type="journal article" date="2015" name="Genome Announc.">
        <title>Expanding the biotechnology potential of lactobacilli through comparative genomics of 213 strains and associated genera.</title>
        <authorList>
            <person name="Sun Z."/>
            <person name="Harris H.M."/>
            <person name="McCann A."/>
            <person name="Guo C."/>
            <person name="Argimon S."/>
            <person name="Zhang W."/>
            <person name="Yang X."/>
            <person name="Jeffery I.B."/>
            <person name="Cooney J.C."/>
            <person name="Kagawa T.F."/>
            <person name="Liu W."/>
            <person name="Song Y."/>
            <person name="Salvetti E."/>
            <person name="Wrobel A."/>
            <person name="Rasinkangas P."/>
            <person name="Parkhill J."/>
            <person name="Rea M.C."/>
            <person name="O'Sullivan O."/>
            <person name="Ritari J."/>
            <person name="Douillard F.P."/>
            <person name="Paul Ross R."/>
            <person name="Yang R."/>
            <person name="Briner A.E."/>
            <person name="Felis G.E."/>
            <person name="de Vos W.M."/>
            <person name="Barrangou R."/>
            <person name="Klaenhammer T.R."/>
            <person name="Caufield P.W."/>
            <person name="Cui Y."/>
            <person name="Zhang H."/>
            <person name="O'Toole P.W."/>
        </authorList>
    </citation>
    <scope>NUCLEOTIDE SEQUENCE [LARGE SCALE GENOMIC DNA]</scope>
    <source>
        <strain evidence="1 2">DSM 16381</strain>
    </source>
</reference>
<dbReference type="STRING" id="1423753.FD28_GL001591"/>
<keyword evidence="2" id="KW-1185">Reference proteome</keyword>
<dbReference type="Pfam" id="PF08282">
    <property type="entry name" value="Hydrolase_3"/>
    <property type="match status" value="1"/>
</dbReference>
<dbReference type="SUPFAM" id="SSF56784">
    <property type="entry name" value="HAD-like"/>
    <property type="match status" value="1"/>
</dbReference>
<dbReference type="PROSITE" id="PS01229">
    <property type="entry name" value="COF_2"/>
    <property type="match status" value="1"/>
</dbReference>
<proteinExistence type="predicted"/>
<dbReference type="CDD" id="cd07518">
    <property type="entry name" value="HAD_YbiV-Like"/>
    <property type="match status" value="1"/>
</dbReference>
<evidence type="ECO:0000313" key="2">
    <source>
        <dbReference type="Proteomes" id="UP000051580"/>
    </source>
</evidence>
<dbReference type="InterPro" id="IPR036412">
    <property type="entry name" value="HAD-like_sf"/>
</dbReference>
<dbReference type="RefSeq" id="WP_057735395.1">
    <property type="nucleotide sequence ID" value="NZ_AZFS01000066.1"/>
</dbReference>
<dbReference type="NCBIfam" id="TIGR00099">
    <property type="entry name" value="Cof-subfamily"/>
    <property type="match status" value="1"/>
</dbReference>
<dbReference type="PANTHER" id="PTHR10000:SF53">
    <property type="entry name" value="5-AMINO-6-(5-PHOSPHO-D-RIBITYLAMINO)URACIL PHOSPHATASE YBJI-RELATED"/>
    <property type="match status" value="1"/>
</dbReference>
<sequence length="273" mass="29532">MAIKLIATDLNGTLLHNDQTFNLPLFKQTLQALGQRGVQLVLSSGNQFTHLEKLFHEVMADNLAIVAENGASIYLQGQQVFDGSLSDEQVHQFVTVDRQQDFLKSAYVILVGQKGSYTETGAPQVLIDAAEKFYDNLQQVPDLSAVTDRIKKISISTAPGQGAKLVADLNTYFGGRLRAHDSGYGVVDVVAANVGKLPAVQWLADRWQITADEVMAFGDGANDVPLLKFAHHSWAMRNAPASVQAAASRVTSVDNEHDGVLTTIRAALMVTGD</sequence>
<dbReference type="PANTHER" id="PTHR10000">
    <property type="entry name" value="PHOSPHOSERINE PHOSPHATASE"/>
    <property type="match status" value="1"/>
</dbReference>
<protein>
    <submittedName>
        <fullName evidence="1">Sugar-phosphatase</fullName>
    </submittedName>
</protein>
<dbReference type="AlphaFoldDB" id="A0A0R1UIH8"/>
<accession>A0A0R1UIH8</accession>
<dbReference type="GO" id="GO:0000287">
    <property type="term" value="F:magnesium ion binding"/>
    <property type="evidence" value="ECO:0007669"/>
    <property type="project" value="TreeGrafter"/>
</dbReference>
<organism evidence="1 2">
    <name type="scientific">Levilactobacillus hammesii DSM 16381</name>
    <dbReference type="NCBI Taxonomy" id="1423753"/>
    <lineage>
        <taxon>Bacteria</taxon>
        <taxon>Bacillati</taxon>
        <taxon>Bacillota</taxon>
        <taxon>Bacilli</taxon>
        <taxon>Lactobacillales</taxon>
        <taxon>Lactobacillaceae</taxon>
        <taxon>Levilactobacillus</taxon>
    </lineage>
</organism>
<dbReference type="Gene3D" id="3.30.1240.10">
    <property type="match status" value="1"/>
</dbReference>
<dbReference type="Gene3D" id="3.40.50.1000">
    <property type="entry name" value="HAD superfamily/HAD-like"/>
    <property type="match status" value="1"/>
</dbReference>
<dbReference type="GO" id="GO:0005829">
    <property type="term" value="C:cytosol"/>
    <property type="evidence" value="ECO:0007669"/>
    <property type="project" value="TreeGrafter"/>
</dbReference>
<name>A0A0R1UIH8_9LACO</name>
<dbReference type="InterPro" id="IPR023214">
    <property type="entry name" value="HAD_sf"/>
</dbReference>